<dbReference type="PANTHER" id="PTHR40642">
    <property type="entry name" value="YALI0F31295P"/>
    <property type="match status" value="1"/>
</dbReference>
<keyword evidence="3" id="KW-1185">Reference proteome</keyword>
<comment type="caution">
    <text evidence="2">The sequence shown here is derived from an EMBL/GenBank/DDBJ whole genome shotgun (WGS) entry which is preliminary data.</text>
</comment>
<reference evidence="3" key="1">
    <citation type="journal article" date="2020" name="Stud. Mycol.">
        <title>101 Dothideomycetes genomes: A test case for predicting lifestyles and emergence of pathogens.</title>
        <authorList>
            <person name="Haridas S."/>
            <person name="Albert R."/>
            <person name="Binder M."/>
            <person name="Bloem J."/>
            <person name="LaButti K."/>
            <person name="Salamov A."/>
            <person name="Andreopoulos B."/>
            <person name="Baker S."/>
            <person name="Barry K."/>
            <person name="Bills G."/>
            <person name="Bluhm B."/>
            <person name="Cannon C."/>
            <person name="Castanera R."/>
            <person name="Culley D."/>
            <person name="Daum C."/>
            <person name="Ezra D."/>
            <person name="Gonzalez J."/>
            <person name="Henrissat B."/>
            <person name="Kuo A."/>
            <person name="Liang C."/>
            <person name="Lipzen A."/>
            <person name="Lutzoni F."/>
            <person name="Magnuson J."/>
            <person name="Mondo S."/>
            <person name="Nolan M."/>
            <person name="Ohm R."/>
            <person name="Pangilinan J."/>
            <person name="Park H.-J."/>
            <person name="Ramirez L."/>
            <person name="Alfaro M."/>
            <person name="Sun H."/>
            <person name="Tritt A."/>
            <person name="Yoshinaga Y."/>
            <person name="Zwiers L.-H."/>
            <person name="Turgeon B."/>
            <person name="Goodwin S."/>
            <person name="Spatafora J."/>
            <person name="Crous P."/>
            <person name="Grigoriev I."/>
        </authorList>
    </citation>
    <scope>NUCLEOTIDE SEQUENCE [LARGE SCALE GENOMIC DNA]</scope>
    <source>
        <strain evidence="3">CBS 304.66</strain>
    </source>
</reference>
<name>A0A9P4NCA0_9PLEO</name>
<dbReference type="Pfam" id="PF12720">
    <property type="entry name" value="DUF3807"/>
    <property type="match status" value="1"/>
</dbReference>
<dbReference type="AlphaFoldDB" id="A0A9P4NCA0"/>
<organism evidence="2 3">
    <name type="scientific">Lojkania enalia</name>
    <dbReference type="NCBI Taxonomy" id="147567"/>
    <lineage>
        <taxon>Eukaryota</taxon>
        <taxon>Fungi</taxon>
        <taxon>Dikarya</taxon>
        <taxon>Ascomycota</taxon>
        <taxon>Pezizomycotina</taxon>
        <taxon>Dothideomycetes</taxon>
        <taxon>Pleosporomycetidae</taxon>
        <taxon>Pleosporales</taxon>
        <taxon>Pleosporales incertae sedis</taxon>
        <taxon>Lojkania</taxon>
    </lineage>
</organism>
<dbReference type="Proteomes" id="UP000800093">
    <property type="component" value="Unassembled WGS sequence"/>
</dbReference>
<evidence type="ECO:0000256" key="1">
    <source>
        <dbReference type="SAM" id="MobiDB-lite"/>
    </source>
</evidence>
<sequence length="121" mass="13842">LQIPTVTVDDLRQFHRKHFPDAPLPTLFCYGVEATEEFYQEDDGLGYYEDGTKRTLTDEDIALLRHSEIHAIIRARRQKRDASETPEPESSPKRARQPPPQSSTGDEQNGEMESSVHHEPV</sequence>
<feature type="non-terminal residue" evidence="2">
    <location>
        <position position="121"/>
    </location>
</feature>
<dbReference type="PANTHER" id="PTHR40642:SF1">
    <property type="entry name" value="YALI0F31295P"/>
    <property type="match status" value="1"/>
</dbReference>
<dbReference type="EMBL" id="ML986579">
    <property type="protein sequence ID" value="KAF2270611.1"/>
    <property type="molecule type" value="Genomic_DNA"/>
</dbReference>
<evidence type="ECO:0000313" key="2">
    <source>
        <dbReference type="EMBL" id="KAF2270611.1"/>
    </source>
</evidence>
<proteinExistence type="predicted"/>
<gene>
    <name evidence="2" type="ORF">CC78DRAFT_411725</name>
</gene>
<dbReference type="OrthoDB" id="5422320at2759"/>
<feature type="non-terminal residue" evidence="2">
    <location>
        <position position="1"/>
    </location>
</feature>
<feature type="region of interest" description="Disordered" evidence="1">
    <location>
        <begin position="74"/>
        <end position="121"/>
    </location>
</feature>
<protein>
    <submittedName>
        <fullName evidence="2">Uncharacterized protein</fullName>
    </submittedName>
</protein>
<evidence type="ECO:0000313" key="3">
    <source>
        <dbReference type="Proteomes" id="UP000800093"/>
    </source>
</evidence>
<accession>A0A9P4NCA0</accession>
<dbReference type="InterPro" id="IPR024526">
    <property type="entry name" value="DUF3807"/>
</dbReference>